<sequence>MEKKIYASYTENSIRVYQAYNDKIAEECLKLGTFGKSFKLERMTWIKPSFLWMMYRCGWGKKENQERVLAIDISRNGFEEMLWNVVLSTYNQKVYKSHENWKFQLKTSNVRCQWDPERDIYGNKLDRRSIQIGVQGEMVYKYINKWILNIEDMTDKVSKWSKDIRDKKLDFKELPVENEYYVDNLIKEKLGMSI</sequence>
<dbReference type="InterPro" id="IPR025633">
    <property type="entry name" value="DUF4291"/>
</dbReference>
<gene>
    <name evidence="1" type="ORF">CSCA_2588</name>
</gene>
<dbReference type="AlphaFoldDB" id="A0A0E3M6X0"/>
<evidence type="ECO:0000313" key="1">
    <source>
        <dbReference type="EMBL" id="AKA69713.1"/>
    </source>
</evidence>
<evidence type="ECO:0008006" key="3">
    <source>
        <dbReference type="Google" id="ProtNLM"/>
    </source>
</evidence>
<reference evidence="1 2" key="1">
    <citation type="journal article" date="2015" name="J. Biotechnol.">
        <title>Complete genome sequence of a malodorant-producing acetogen, Clostridium scatologenes ATCC 25775(T).</title>
        <authorList>
            <person name="Zhu Z."/>
            <person name="Guo T."/>
            <person name="Zheng H."/>
            <person name="Song T."/>
            <person name="Ouyang P."/>
            <person name="Xie J."/>
        </authorList>
    </citation>
    <scope>NUCLEOTIDE SEQUENCE [LARGE SCALE GENOMIC DNA]</scope>
    <source>
        <strain evidence="1 2">ATCC 25775</strain>
    </source>
</reference>
<dbReference type="RefSeq" id="WP_148552417.1">
    <property type="nucleotide sequence ID" value="NZ_CP009933.1"/>
</dbReference>
<protein>
    <recommendedName>
        <fullName evidence="3">DUF4291 domain-containing protein</fullName>
    </recommendedName>
</protein>
<name>A0A0E3M6X0_CLOSL</name>
<dbReference type="HOGENOM" id="CLU_082565_1_1_9"/>
<dbReference type="STRING" id="1548.CSCA_2588"/>
<proteinExistence type="predicted"/>
<dbReference type="Proteomes" id="UP000033115">
    <property type="component" value="Chromosome"/>
</dbReference>
<dbReference type="PANTHER" id="PTHR38567">
    <property type="entry name" value="DUF4291 DOMAIN-CONTAINING PROTEIN"/>
    <property type="match status" value="1"/>
</dbReference>
<dbReference type="PANTHER" id="PTHR38567:SF1">
    <property type="entry name" value="DUF4291 DOMAIN-CONTAINING PROTEIN"/>
    <property type="match status" value="1"/>
</dbReference>
<organism evidence="1 2">
    <name type="scientific">Clostridium scatologenes</name>
    <dbReference type="NCBI Taxonomy" id="1548"/>
    <lineage>
        <taxon>Bacteria</taxon>
        <taxon>Bacillati</taxon>
        <taxon>Bacillota</taxon>
        <taxon>Clostridia</taxon>
        <taxon>Eubacteriales</taxon>
        <taxon>Clostridiaceae</taxon>
        <taxon>Clostridium</taxon>
    </lineage>
</organism>
<evidence type="ECO:0000313" key="2">
    <source>
        <dbReference type="Proteomes" id="UP000033115"/>
    </source>
</evidence>
<accession>A0A0E3M6X0</accession>
<keyword evidence="2" id="KW-1185">Reference proteome</keyword>
<dbReference type="EMBL" id="CP009933">
    <property type="protein sequence ID" value="AKA69713.1"/>
    <property type="molecule type" value="Genomic_DNA"/>
</dbReference>
<dbReference type="Pfam" id="PF14124">
    <property type="entry name" value="DUF4291"/>
    <property type="match status" value="1"/>
</dbReference>
<dbReference type="KEGG" id="csq:CSCA_2588"/>